<accession>A0ACB9VSK2</accession>
<dbReference type="Proteomes" id="UP001057452">
    <property type="component" value="Chromosome 23"/>
</dbReference>
<organism evidence="1 2">
    <name type="scientific">Chaenocephalus aceratus</name>
    <name type="common">Blackfin icefish</name>
    <name type="synonym">Chaenichthys aceratus</name>
    <dbReference type="NCBI Taxonomy" id="36190"/>
    <lineage>
        <taxon>Eukaryota</taxon>
        <taxon>Metazoa</taxon>
        <taxon>Chordata</taxon>
        <taxon>Craniata</taxon>
        <taxon>Vertebrata</taxon>
        <taxon>Euteleostomi</taxon>
        <taxon>Actinopterygii</taxon>
        <taxon>Neopterygii</taxon>
        <taxon>Teleostei</taxon>
        <taxon>Neoteleostei</taxon>
        <taxon>Acanthomorphata</taxon>
        <taxon>Eupercaria</taxon>
        <taxon>Perciformes</taxon>
        <taxon>Notothenioidei</taxon>
        <taxon>Channichthyidae</taxon>
        <taxon>Chaenocephalus</taxon>
    </lineage>
</organism>
<evidence type="ECO:0000313" key="1">
    <source>
        <dbReference type="EMBL" id="KAI4803044.1"/>
    </source>
</evidence>
<protein>
    <submittedName>
        <fullName evidence="1">Uncharacterized protein</fullName>
    </submittedName>
</protein>
<sequence>MVHLSPSPNLDVTPPEHLEDRRRDLVVADGPKGGSPLGLSTQQFSMETSTVYYGYDLYIEDGLICLKNKVRNLEKKKLKLEDYKKRLTWGEELNHDQMELHKTLDELTQNLLRAQRKAVRKDKVAKVDTERRNLTSVLHFQHLLHIMQLEHIRTDLLAGRNQAPLITAQQLQSLSQLATLLDLEEQMERAAVAHLDLLEGKDKPVAGSTYKLFKEELAELMSCKYFTCLPSPPINPAKESLRANSHSPIATPNPKEVSKEFFN</sequence>
<comment type="caution">
    <text evidence="1">The sequence shown here is derived from an EMBL/GenBank/DDBJ whole genome shotgun (WGS) entry which is preliminary data.</text>
</comment>
<keyword evidence="2" id="KW-1185">Reference proteome</keyword>
<name>A0ACB9VSK2_CHAAC</name>
<proteinExistence type="predicted"/>
<reference evidence="1" key="1">
    <citation type="submission" date="2022-05" db="EMBL/GenBank/DDBJ databases">
        <title>Chromosome-level genome of Chaenocephalus aceratus.</title>
        <authorList>
            <person name="Park H."/>
        </authorList>
    </citation>
    <scope>NUCLEOTIDE SEQUENCE</scope>
    <source>
        <strain evidence="1">KU_202001</strain>
    </source>
</reference>
<gene>
    <name evidence="1" type="ORF">KUCAC02_006603</name>
</gene>
<dbReference type="EMBL" id="CM043807">
    <property type="protein sequence ID" value="KAI4803044.1"/>
    <property type="molecule type" value="Genomic_DNA"/>
</dbReference>
<evidence type="ECO:0000313" key="2">
    <source>
        <dbReference type="Proteomes" id="UP001057452"/>
    </source>
</evidence>